<evidence type="ECO:0008006" key="4">
    <source>
        <dbReference type="Google" id="ProtNLM"/>
    </source>
</evidence>
<evidence type="ECO:0000256" key="1">
    <source>
        <dbReference type="SAM" id="Phobius"/>
    </source>
</evidence>
<dbReference type="Proteomes" id="UP000183810">
    <property type="component" value="Chromosome"/>
</dbReference>
<dbReference type="EMBL" id="CP018082">
    <property type="protein sequence ID" value="APE38709.1"/>
    <property type="molecule type" value="Genomic_DNA"/>
</dbReference>
<sequence>MAGFALAAYPLLRPYSDEETLAGAQAYASTAWVVSHLLAILGFLLIAAAMLFDVAARPTERGGLRVASTLSGTVAVTLLSLYYGFECFALHEIGRVALAANSAEGLALADQIRDNPLALTLFGLGWLALGVAVTLWAMALRAGWVPAVFAALVWLYLPVFFLPPAGRIGHGVLVLLAAAGTAWVINSAAGAPSDRTATG</sequence>
<keyword evidence="3" id="KW-1185">Reference proteome</keyword>
<name>A0A1J0W350_9NOCA</name>
<dbReference type="AlphaFoldDB" id="A0A1J0W350"/>
<feature type="transmembrane region" description="Helical" evidence="1">
    <location>
        <begin position="168"/>
        <end position="185"/>
    </location>
</feature>
<accession>A0A1J0W350</accession>
<reference evidence="2" key="1">
    <citation type="submission" date="2016-11" db="EMBL/GenBank/DDBJ databases">
        <authorList>
            <person name="Jaros S."/>
            <person name="Januszkiewicz K."/>
            <person name="Wedrychowicz H."/>
        </authorList>
    </citation>
    <scope>NUCLEOTIDE SEQUENCE [LARGE SCALE GENOMIC DNA]</scope>
    <source>
        <strain evidence="2">Y48</strain>
    </source>
</reference>
<proteinExistence type="predicted"/>
<gene>
    <name evidence="2" type="ORF">BOX37_24875</name>
</gene>
<evidence type="ECO:0000313" key="3">
    <source>
        <dbReference type="Proteomes" id="UP000183810"/>
    </source>
</evidence>
<keyword evidence="1" id="KW-0812">Transmembrane</keyword>
<organism evidence="2 3">
    <name type="scientific">Nocardia mangyaensis</name>
    <dbReference type="NCBI Taxonomy" id="2213200"/>
    <lineage>
        <taxon>Bacteria</taxon>
        <taxon>Bacillati</taxon>
        <taxon>Actinomycetota</taxon>
        <taxon>Actinomycetes</taxon>
        <taxon>Mycobacteriales</taxon>
        <taxon>Nocardiaceae</taxon>
        <taxon>Nocardia</taxon>
    </lineage>
</organism>
<feature type="transmembrane region" description="Helical" evidence="1">
    <location>
        <begin position="32"/>
        <end position="52"/>
    </location>
</feature>
<keyword evidence="1" id="KW-0472">Membrane</keyword>
<protein>
    <recommendedName>
        <fullName evidence="4">DUF4386 domain-containing protein</fullName>
    </recommendedName>
</protein>
<dbReference type="KEGG" id="nsl:BOX37_24875"/>
<evidence type="ECO:0000313" key="2">
    <source>
        <dbReference type="EMBL" id="APE38709.1"/>
    </source>
</evidence>
<keyword evidence="1" id="KW-1133">Transmembrane helix</keyword>
<feature type="transmembrane region" description="Helical" evidence="1">
    <location>
        <begin position="144"/>
        <end position="162"/>
    </location>
</feature>
<feature type="transmembrane region" description="Helical" evidence="1">
    <location>
        <begin position="117"/>
        <end position="137"/>
    </location>
</feature>